<keyword evidence="4 8" id="KW-0812">Transmembrane</keyword>
<evidence type="ECO:0000256" key="1">
    <source>
        <dbReference type="ARBA" id="ARBA00004141"/>
    </source>
</evidence>
<dbReference type="EMBL" id="CANHGI010000005">
    <property type="protein sequence ID" value="CAI5450761.1"/>
    <property type="molecule type" value="Genomic_DNA"/>
</dbReference>
<evidence type="ECO:0000256" key="6">
    <source>
        <dbReference type="ARBA" id="ARBA00023136"/>
    </source>
</evidence>
<comment type="caution">
    <text evidence="9">The sequence shown here is derived from an EMBL/GenBank/DDBJ whole genome shotgun (WGS) entry which is preliminary data.</text>
</comment>
<feature type="transmembrane region" description="Helical" evidence="8">
    <location>
        <begin position="339"/>
        <end position="359"/>
    </location>
</feature>
<dbReference type="Proteomes" id="UP001152747">
    <property type="component" value="Unassembled WGS sequence"/>
</dbReference>
<feature type="transmembrane region" description="Helical" evidence="8">
    <location>
        <begin position="366"/>
        <end position="383"/>
    </location>
</feature>
<reference evidence="9" key="1">
    <citation type="submission" date="2022-11" db="EMBL/GenBank/DDBJ databases">
        <authorList>
            <person name="Kikuchi T."/>
        </authorList>
    </citation>
    <scope>NUCLEOTIDE SEQUENCE</scope>
    <source>
        <strain evidence="9">PS1010</strain>
    </source>
</reference>
<comment type="similarity">
    <text evidence="2">Belongs to the SLC29A/ENT transporter (TC 2.A.57) family.</text>
</comment>
<name>A0A9P1N7C1_9PELO</name>
<feature type="transmembrane region" description="Helical" evidence="8">
    <location>
        <begin position="157"/>
        <end position="178"/>
    </location>
</feature>
<dbReference type="InterPro" id="IPR036259">
    <property type="entry name" value="MFS_trans_sf"/>
</dbReference>
<sequence length="466" mass="54320">MPLVTRHSLSQSERELSEAIDELSEVELRFSKLSDDEKDIEEEEDDIPRDRFNFVFFIFFYFGSSSLISWNMFVSVSFDYYETFKLEYNKTSTWYSQNFQNAMTISSQTPDWLFCVFGLFLDLRGNLPRRMQLSIFVSVLTLLATMSLIYVDTSTWLLVFFIFTLVTIVVLNSAIGVFDNSLFGLVGTFPVKYTLAVVTGQNFNGIFVTVLSILSKTASDNVQISSMVFFGIAVIFKLGCMFLLRIMQRNAFYQHFGELKNEAENKENEKIDEISDFESLSIWHKFFEAFKKAKCQFLNIFILMFVTFSVFPNVTIYIRDEELGQPYTFFVPEKYYIDIVTLLNFNFFSFFGSLLANTVHWPGPGYIWLPVWLRIWYIFYFPLCNYQPEERKIDVIFKSTWLFISNQASMAFTCGYLSSLIMTYAPKTSDKPELQRLIGMMAYICLLTGCILGLIFSWVIKIIVLH</sequence>
<keyword evidence="6 8" id="KW-0472">Membrane</keyword>
<feature type="transmembrane region" description="Helical" evidence="8">
    <location>
        <begin position="403"/>
        <end position="425"/>
    </location>
</feature>
<dbReference type="OrthoDB" id="46396at2759"/>
<dbReference type="SUPFAM" id="SSF103473">
    <property type="entry name" value="MFS general substrate transporter"/>
    <property type="match status" value="1"/>
</dbReference>
<dbReference type="AlphaFoldDB" id="A0A9P1N7C1"/>
<feature type="transmembrane region" description="Helical" evidence="8">
    <location>
        <begin position="226"/>
        <end position="244"/>
    </location>
</feature>
<dbReference type="PANTHER" id="PTHR10332:SF85">
    <property type="entry name" value="EQUILIBRATIVE NUCLEOSIDE TRANSPORTER"/>
    <property type="match status" value="1"/>
</dbReference>
<keyword evidence="10" id="KW-1185">Reference proteome</keyword>
<organism evidence="9 10">
    <name type="scientific">Caenorhabditis angaria</name>
    <dbReference type="NCBI Taxonomy" id="860376"/>
    <lineage>
        <taxon>Eukaryota</taxon>
        <taxon>Metazoa</taxon>
        <taxon>Ecdysozoa</taxon>
        <taxon>Nematoda</taxon>
        <taxon>Chromadorea</taxon>
        <taxon>Rhabditida</taxon>
        <taxon>Rhabditina</taxon>
        <taxon>Rhabditomorpha</taxon>
        <taxon>Rhabditoidea</taxon>
        <taxon>Rhabditidae</taxon>
        <taxon>Peloderinae</taxon>
        <taxon>Caenorhabditis</taxon>
    </lineage>
</organism>
<dbReference type="PANTHER" id="PTHR10332">
    <property type="entry name" value="EQUILIBRATIVE NUCLEOSIDE TRANSPORTER"/>
    <property type="match status" value="1"/>
</dbReference>
<feature type="coiled-coil region" evidence="7">
    <location>
        <begin position="9"/>
        <end position="43"/>
    </location>
</feature>
<evidence type="ECO:0000313" key="9">
    <source>
        <dbReference type="EMBL" id="CAI5450761.1"/>
    </source>
</evidence>
<dbReference type="Pfam" id="PF01733">
    <property type="entry name" value="Nucleoside_tran"/>
    <property type="match status" value="1"/>
</dbReference>
<feature type="transmembrane region" description="Helical" evidence="8">
    <location>
        <begin position="297"/>
        <end position="319"/>
    </location>
</feature>
<evidence type="ECO:0000256" key="4">
    <source>
        <dbReference type="ARBA" id="ARBA00022692"/>
    </source>
</evidence>
<evidence type="ECO:0000256" key="7">
    <source>
        <dbReference type="SAM" id="Coils"/>
    </source>
</evidence>
<feature type="transmembrane region" description="Helical" evidence="8">
    <location>
        <begin position="437"/>
        <end position="460"/>
    </location>
</feature>
<evidence type="ECO:0000256" key="2">
    <source>
        <dbReference type="ARBA" id="ARBA00007965"/>
    </source>
</evidence>
<evidence type="ECO:0000256" key="8">
    <source>
        <dbReference type="SAM" id="Phobius"/>
    </source>
</evidence>
<dbReference type="PIRSF" id="PIRSF016379">
    <property type="entry name" value="ENT"/>
    <property type="match status" value="1"/>
</dbReference>
<dbReference type="GO" id="GO:0005886">
    <property type="term" value="C:plasma membrane"/>
    <property type="evidence" value="ECO:0007669"/>
    <property type="project" value="TreeGrafter"/>
</dbReference>
<keyword evidence="3" id="KW-0813">Transport</keyword>
<proteinExistence type="inferred from homology"/>
<evidence type="ECO:0000313" key="10">
    <source>
        <dbReference type="Proteomes" id="UP001152747"/>
    </source>
</evidence>
<protein>
    <submittedName>
        <fullName evidence="9">Uncharacterized protein</fullName>
    </submittedName>
</protein>
<dbReference type="GO" id="GO:0005337">
    <property type="term" value="F:nucleoside transmembrane transporter activity"/>
    <property type="evidence" value="ECO:0007669"/>
    <property type="project" value="InterPro"/>
</dbReference>
<feature type="transmembrane region" description="Helical" evidence="8">
    <location>
        <begin position="133"/>
        <end position="151"/>
    </location>
</feature>
<evidence type="ECO:0000256" key="5">
    <source>
        <dbReference type="ARBA" id="ARBA00022989"/>
    </source>
</evidence>
<keyword evidence="7" id="KW-0175">Coiled coil</keyword>
<gene>
    <name evidence="9" type="ORF">CAMP_LOCUS13398</name>
</gene>
<keyword evidence="5 8" id="KW-1133">Transmembrane helix</keyword>
<comment type="subcellular location">
    <subcellularLocation>
        <location evidence="1">Membrane</location>
        <topology evidence="1">Multi-pass membrane protein</topology>
    </subcellularLocation>
</comment>
<feature type="transmembrane region" description="Helical" evidence="8">
    <location>
        <begin position="54"/>
        <end position="78"/>
    </location>
</feature>
<evidence type="ECO:0000256" key="3">
    <source>
        <dbReference type="ARBA" id="ARBA00022448"/>
    </source>
</evidence>
<dbReference type="InterPro" id="IPR002259">
    <property type="entry name" value="Eqnu_transpt"/>
</dbReference>
<accession>A0A9P1N7C1</accession>
<dbReference type="PRINTS" id="PR01130">
    <property type="entry name" value="DERENTRNSPRT"/>
</dbReference>
<feature type="transmembrane region" description="Helical" evidence="8">
    <location>
        <begin position="190"/>
        <end position="214"/>
    </location>
</feature>